<evidence type="ECO:0000256" key="5">
    <source>
        <dbReference type="ARBA" id="ARBA00023242"/>
    </source>
</evidence>
<dbReference type="SUPFAM" id="SSF55455">
    <property type="entry name" value="SRF-like"/>
    <property type="match status" value="1"/>
</dbReference>
<dbReference type="AlphaFoldDB" id="A0A328DST7"/>
<dbReference type="GO" id="GO:0000978">
    <property type="term" value="F:RNA polymerase II cis-regulatory region sequence-specific DNA binding"/>
    <property type="evidence" value="ECO:0007669"/>
    <property type="project" value="TreeGrafter"/>
</dbReference>
<dbReference type="FunFam" id="3.40.1810.10:FF:000024">
    <property type="entry name" value="Agamous-like MADS-box protein AGL80"/>
    <property type="match status" value="1"/>
</dbReference>
<evidence type="ECO:0000259" key="6">
    <source>
        <dbReference type="PROSITE" id="PS50066"/>
    </source>
</evidence>
<keyword evidence="8" id="KW-1185">Reference proteome</keyword>
<dbReference type="Pfam" id="PF00319">
    <property type="entry name" value="SRF-TF"/>
    <property type="match status" value="1"/>
</dbReference>
<keyword evidence="4" id="KW-0804">Transcription</keyword>
<keyword evidence="2" id="KW-0805">Transcription regulation</keyword>
<keyword evidence="5" id="KW-0539">Nucleus</keyword>
<gene>
    <name evidence="7" type="ORF">DM860_005850</name>
</gene>
<feature type="domain" description="MADS-box" evidence="6">
    <location>
        <begin position="1"/>
        <end position="49"/>
    </location>
</feature>
<name>A0A328DST7_9ASTE</name>
<keyword evidence="3" id="KW-0238">DNA-binding</keyword>
<comment type="caution">
    <text evidence="7">The sequence shown here is derived from an EMBL/GenBank/DDBJ whole genome shotgun (WGS) entry which is preliminary data.</text>
</comment>
<evidence type="ECO:0000256" key="1">
    <source>
        <dbReference type="ARBA" id="ARBA00004123"/>
    </source>
</evidence>
<protein>
    <recommendedName>
        <fullName evidence="6">MADS-box domain-containing protein</fullName>
    </recommendedName>
</protein>
<dbReference type="Gene3D" id="3.40.1810.10">
    <property type="entry name" value="Transcription factor, MADS-box"/>
    <property type="match status" value="1"/>
</dbReference>
<evidence type="ECO:0000313" key="7">
    <source>
        <dbReference type="EMBL" id="RAL48426.1"/>
    </source>
</evidence>
<dbReference type="GO" id="GO:0046983">
    <property type="term" value="F:protein dimerization activity"/>
    <property type="evidence" value="ECO:0007669"/>
    <property type="project" value="InterPro"/>
</dbReference>
<dbReference type="PANTHER" id="PTHR11945:SF387">
    <property type="entry name" value="AGAMOUS-LIKE MADS-BOX PROTEIN AGL80"/>
    <property type="match status" value="1"/>
</dbReference>
<organism evidence="7 8">
    <name type="scientific">Cuscuta australis</name>
    <dbReference type="NCBI Taxonomy" id="267555"/>
    <lineage>
        <taxon>Eukaryota</taxon>
        <taxon>Viridiplantae</taxon>
        <taxon>Streptophyta</taxon>
        <taxon>Embryophyta</taxon>
        <taxon>Tracheophyta</taxon>
        <taxon>Spermatophyta</taxon>
        <taxon>Magnoliopsida</taxon>
        <taxon>eudicotyledons</taxon>
        <taxon>Gunneridae</taxon>
        <taxon>Pentapetalae</taxon>
        <taxon>asterids</taxon>
        <taxon>lamiids</taxon>
        <taxon>Solanales</taxon>
        <taxon>Convolvulaceae</taxon>
        <taxon>Cuscuteae</taxon>
        <taxon>Cuscuta</taxon>
        <taxon>Cuscuta subgen. Grammica</taxon>
        <taxon>Cuscuta sect. Cleistogrammica</taxon>
    </lineage>
</organism>
<dbReference type="InterPro" id="IPR036879">
    <property type="entry name" value="TF_MADSbox_sf"/>
</dbReference>
<dbReference type="PANTHER" id="PTHR11945">
    <property type="entry name" value="MADS BOX PROTEIN"/>
    <property type="match status" value="1"/>
</dbReference>
<reference evidence="7 8" key="1">
    <citation type="submission" date="2018-06" db="EMBL/GenBank/DDBJ databases">
        <title>The Genome of Cuscuta australis (Dodder) Provides Insight into the Evolution of Plant Parasitism.</title>
        <authorList>
            <person name="Liu H."/>
        </authorList>
    </citation>
    <scope>NUCLEOTIDE SEQUENCE [LARGE SCALE GENOMIC DNA]</scope>
    <source>
        <strain evidence="8">cv. Yunnan</strain>
        <tissue evidence="7">Vines</tissue>
    </source>
</reference>
<evidence type="ECO:0000256" key="2">
    <source>
        <dbReference type="ARBA" id="ARBA00023015"/>
    </source>
</evidence>
<dbReference type="Proteomes" id="UP000249390">
    <property type="component" value="Unassembled WGS sequence"/>
</dbReference>
<proteinExistence type="predicted"/>
<dbReference type="GO" id="GO:0005634">
    <property type="term" value="C:nucleus"/>
    <property type="evidence" value="ECO:0007669"/>
    <property type="project" value="UniProtKB-SubCell"/>
</dbReference>
<dbReference type="SMART" id="SM00432">
    <property type="entry name" value="MADS"/>
    <property type="match status" value="1"/>
</dbReference>
<dbReference type="PRINTS" id="PR00404">
    <property type="entry name" value="MADSDOMAIN"/>
</dbReference>
<evidence type="ECO:0000313" key="8">
    <source>
        <dbReference type="Proteomes" id="UP000249390"/>
    </source>
</evidence>
<dbReference type="PROSITE" id="PS50066">
    <property type="entry name" value="MADS_BOX_2"/>
    <property type="match status" value="1"/>
</dbReference>
<sequence>MARKKVRLTYISNEAQRKASYKKRKKGLLKKLKELTILCSVEACAIMYSAFDTEPVVWPSVEGMQHTVARFRSLPNIEQTRRMLNQERFVQERIHKLSTTLIKLKKENREKQMIALMYRILDGEHITEPLNTMDLNDIGWVINMHLVEINNRIEAMKKEGGASSSSITQPIADDHHLVAQEVPVFHIPIVSTEASGSKVQHDFPQLYQGPIIGHNEVQAAGSNIGTIAPGVFNFQVGGSSNCGLAPGMFKYEVGASSNSVLTLGMFNRQGGASGSDAIVTSMLNFPTGSPSRGVVAPGMFTFQGGASSSNVVASDTFNFKDGPSTGCVVPPAMFNFQGGAFSSHAMTSGMLNYQAGASRNCVVDSSEVAFQAGVSRNNTEAPGGRSNYQQK</sequence>
<dbReference type="GO" id="GO:0000981">
    <property type="term" value="F:DNA-binding transcription factor activity, RNA polymerase II-specific"/>
    <property type="evidence" value="ECO:0007669"/>
    <property type="project" value="TreeGrafter"/>
</dbReference>
<dbReference type="EMBL" id="NQVE01000098">
    <property type="protein sequence ID" value="RAL48426.1"/>
    <property type="molecule type" value="Genomic_DNA"/>
</dbReference>
<evidence type="ECO:0000256" key="3">
    <source>
        <dbReference type="ARBA" id="ARBA00023125"/>
    </source>
</evidence>
<dbReference type="InterPro" id="IPR002100">
    <property type="entry name" value="TF_MADSbox"/>
</dbReference>
<comment type="subcellular location">
    <subcellularLocation>
        <location evidence="1">Nucleus</location>
    </subcellularLocation>
</comment>
<accession>A0A328DST7</accession>
<evidence type="ECO:0000256" key="4">
    <source>
        <dbReference type="ARBA" id="ARBA00023163"/>
    </source>
</evidence>